<gene>
    <name evidence="1" type="ORF">Fot_10026</name>
</gene>
<dbReference type="PANTHER" id="PTHR35505">
    <property type="entry name" value="OS01G0600300 PROTEIN"/>
    <property type="match status" value="1"/>
</dbReference>
<name>A0ABD1WG24_9LAMI</name>
<proteinExistence type="predicted"/>
<keyword evidence="2" id="KW-1185">Reference proteome</keyword>
<dbReference type="AlphaFoldDB" id="A0ABD1WG24"/>
<sequence length="211" mass="23829">MLDPPLEITWFYSAVTFHTSKLGPKNDHSTRIVVAKDLLNLLISCSNLSSASKKIALLAPVVYELYNVLYDISKHGFSLRMEVVDLVEKMVSYIMVYCGIDDYANGIVEVDNSVLFFEDLVRVWTVDRGGGSSKYGEELRVFFPVLSDSVWNGMNTRCGIRELAGIVLYEVFFLRLCLKFGSGGSREELLKDTQNLAVHIYQGVSEFVLFR</sequence>
<evidence type="ECO:0000313" key="1">
    <source>
        <dbReference type="EMBL" id="KAL2548496.1"/>
    </source>
</evidence>
<dbReference type="PANTHER" id="PTHR35505:SF1">
    <property type="entry name" value="SNF2 DOMAIN PROTEIN"/>
    <property type="match status" value="1"/>
</dbReference>
<organism evidence="1 2">
    <name type="scientific">Forsythia ovata</name>
    <dbReference type="NCBI Taxonomy" id="205694"/>
    <lineage>
        <taxon>Eukaryota</taxon>
        <taxon>Viridiplantae</taxon>
        <taxon>Streptophyta</taxon>
        <taxon>Embryophyta</taxon>
        <taxon>Tracheophyta</taxon>
        <taxon>Spermatophyta</taxon>
        <taxon>Magnoliopsida</taxon>
        <taxon>eudicotyledons</taxon>
        <taxon>Gunneridae</taxon>
        <taxon>Pentapetalae</taxon>
        <taxon>asterids</taxon>
        <taxon>lamiids</taxon>
        <taxon>Lamiales</taxon>
        <taxon>Oleaceae</taxon>
        <taxon>Forsythieae</taxon>
        <taxon>Forsythia</taxon>
    </lineage>
</organism>
<comment type="caution">
    <text evidence="1">The sequence shown here is derived from an EMBL/GenBank/DDBJ whole genome shotgun (WGS) entry which is preliminary data.</text>
</comment>
<dbReference type="EMBL" id="JBFOLJ010000003">
    <property type="protein sequence ID" value="KAL2548496.1"/>
    <property type="molecule type" value="Genomic_DNA"/>
</dbReference>
<protein>
    <submittedName>
        <fullName evidence="1">Uncharacterized protein</fullName>
    </submittedName>
</protein>
<reference evidence="2" key="1">
    <citation type="submission" date="2024-07" db="EMBL/GenBank/DDBJ databases">
        <title>Two chromosome-level genome assemblies of Korean endemic species Abeliophyllum distichum and Forsythia ovata (Oleaceae).</title>
        <authorList>
            <person name="Jang H."/>
        </authorList>
    </citation>
    <scope>NUCLEOTIDE SEQUENCE [LARGE SCALE GENOMIC DNA]</scope>
</reference>
<dbReference type="Proteomes" id="UP001604277">
    <property type="component" value="Unassembled WGS sequence"/>
</dbReference>
<accession>A0ABD1WG24</accession>
<evidence type="ECO:0000313" key="2">
    <source>
        <dbReference type="Proteomes" id="UP001604277"/>
    </source>
</evidence>